<dbReference type="Pfam" id="PF11951">
    <property type="entry name" value="Fungal_trans_2"/>
    <property type="match status" value="1"/>
</dbReference>
<proteinExistence type="predicted"/>
<reference evidence="3" key="1">
    <citation type="journal article" date="2021" name="Nat. Commun.">
        <title>Genetic determinants of endophytism in the Arabidopsis root mycobiome.</title>
        <authorList>
            <person name="Mesny F."/>
            <person name="Miyauchi S."/>
            <person name="Thiergart T."/>
            <person name="Pickel B."/>
            <person name="Atanasova L."/>
            <person name="Karlsson M."/>
            <person name="Huettel B."/>
            <person name="Barry K.W."/>
            <person name="Haridas S."/>
            <person name="Chen C."/>
            <person name="Bauer D."/>
            <person name="Andreopoulos W."/>
            <person name="Pangilinan J."/>
            <person name="LaButti K."/>
            <person name="Riley R."/>
            <person name="Lipzen A."/>
            <person name="Clum A."/>
            <person name="Drula E."/>
            <person name="Henrissat B."/>
            <person name="Kohler A."/>
            <person name="Grigoriev I.V."/>
            <person name="Martin F.M."/>
            <person name="Hacquard S."/>
        </authorList>
    </citation>
    <scope>NUCLEOTIDE SEQUENCE</scope>
    <source>
        <strain evidence="3">FSSC 5 MPI-SDFR-AT-0091</strain>
    </source>
</reference>
<protein>
    <submittedName>
        <fullName evidence="3">Uncharacterized protein</fullName>
    </submittedName>
</protein>
<sequence length="479" mass="53037">MPTFPSSSDKLPFIVTTPNMQSVEANRRTIRSHAMRGRNRKKRPIRPPSWINGGKAETSGNPNLGQAFSTMPKVGGEFSFTAVPEDLGPAMLEIVCKLRHITPSLEFGPASGQEQSLWLEPVLSDVACFHFTMFISKMYIDYLEGHTGNTQNALAHHTKALNALQRRLSAGNMDISTSDSTVLTVVGLTTAALAFGDVDIAQKHMRGLHKMVTLRGGISTFSNDKRLQTKLCRVDLGVSLSTGSEPLFFSEELSWSSYLPPQAPKKTQTAYEASSDLLNFLASLDARLRLVWDDLKTYSQSANMAAHGGLDMDTLLYQEVMVSAHYRLIRLRFELGTINKTICLALLAFASSVFLQGGGVWIRHEHLYRQLKKSFAVTKDRKDDLPPQVKLWLSVFCVAFDAHKPGRSWLRSGLAELLQTQGLRSWDEVRALLKSVLWVNKIHDAIARDFVEEMLGAAENGSQAVSELTAEALSHGCDT</sequence>
<dbReference type="AlphaFoldDB" id="A0A9P9GSL2"/>
<evidence type="ECO:0000313" key="4">
    <source>
        <dbReference type="Proteomes" id="UP000736672"/>
    </source>
</evidence>
<dbReference type="Proteomes" id="UP000736672">
    <property type="component" value="Unassembled WGS sequence"/>
</dbReference>
<dbReference type="EMBL" id="JAGTJS010000017">
    <property type="protein sequence ID" value="KAH7244923.1"/>
    <property type="molecule type" value="Genomic_DNA"/>
</dbReference>
<feature type="region of interest" description="Disordered" evidence="2">
    <location>
        <begin position="31"/>
        <end position="64"/>
    </location>
</feature>
<keyword evidence="4" id="KW-1185">Reference proteome</keyword>
<gene>
    <name evidence="3" type="ORF">B0J15DRAFT_451378</name>
</gene>
<accession>A0A9P9GSL2</accession>
<evidence type="ECO:0000256" key="2">
    <source>
        <dbReference type="SAM" id="MobiDB-lite"/>
    </source>
</evidence>
<organism evidence="3 4">
    <name type="scientific">Fusarium solani</name>
    <name type="common">Filamentous fungus</name>
    <dbReference type="NCBI Taxonomy" id="169388"/>
    <lineage>
        <taxon>Eukaryota</taxon>
        <taxon>Fungi</taxon>
        <taxon>Dikarya</taxon>
        <taxon>Ascomycota</taxon>
        <taxon>Pezizomycotina</taxon>
        <taxon>Sordariomycetes</taxon>
        <taxon>Hypocreomycetidae</taxon>
        <taxon>Hypocreales</taxon>
        <taxon>Nectriaceae</taxon>
        <taxon>Fusarium</taxon>
        <taxon>Fusarium solani species complex</taxon>
    </lineage>
</organism>
<comment type="caution">
    <text evidence="3">The sequence shown here is derived from an EMBL/GenBank/DDBJ whole genome shotgun (WGS) entry which is preliminary data.</text>
</comment>
<evidence type="ECO:0000256" key="1">
    <source>
        <dbReference type="ARBA" id="ARBA00023242"/>
    </source>
</evidence>
<dbReference type="InterPro" id="IPR021858">
    <property type="entry name" value="Fun_TF"/>
</dbReference>
<dbReference type="PANTHER" id="PTHR37540:SF5">
    <property type="entry name" value="TRANSCRIPTION FACTOR DOMAIN-CONTAINING PROTEIN"/>
    <property type="match status" value="1"/>
</dbReference>
<keyword evidence="1" id="KW-0539">Nucleus</keyword>
<evidence type="ECO:0000313" key="3">
    <source>
        <dbReference type="EMBL" id="KAH7244923.1"/>
    </source>
</evidence>
<dbReference type="OrthoDB" id="4158087at2759"/>
<dbReference type="PANTHER" id="PTHR37540">
    <property type="entry name" value="TRANSCRIPTION FACTOR (ACR-2), PUTATIVE-RELATED-RELATED"/>
    <property type="match status" value="1"/>
</dbReference>
<feature type="compositionally biased region" description="Basic residues" evidence="2">
    <location>
        <begin position="31"/>
        <end position="45"/>
    </location>
</feature>
<name>A0A9P9GSL2_FUSSL</name>